<evidence type="ECO:0000256" key="1">
    <source>
        <dbReference type="ARBA" id="ARBA00005662"/>
    </source>
</evidence>
<dbReference type="SUPFAM" id="SSF56300">
    <property type="entry name" value="Metallo-dependent phosphatases"/>
    <property type="match status" value="1"/>
</dbReference>
<organism evidence="4 5">
    <name type="scientific">Clytia hemisphaerica</name>
    <dbReference type="NCBI Taxonomy" id="252671"/>
    <lineage>
        <taxon>Eukaryota</taxon>
        <taxon>Metazoa</taxon>
        <taxon>Cnidaria</taxon>
        <taxon>Hydrozoa</taxon>
        <taxon>Hydroidolina</taxon>
        <taxon>Leptothecata</taxon>
        <taxon>Obeliida</taxon>
        <taxon>Clytiidae</taxon>
        <taxon>Clytia</taxon>
    </lineage>
</organism>
<dbReference type="GeneID" id="136824262"/>
<dbReference type="OrthoDB" id="5973513at2759"/>
<proteinExistence type="inferred from homology"/>
<comment type="similarity">
    <text evidence="1">Belongs to the CapA family.</text>
</comment>
<dbReference type="RefSeq" id="XP_066936530.1">
    <property type="nucleotide sequence ID" value="XM_067080429.1"/>
</dbReference>
<feature type="signal peptide" evidence="2">
    <location>
        <begin position="1"/>
        <end position="20"/>
    </location>
</feature>
<feature type="domain" description="Capsule synthesis protein CapA" evidence="3">
    <location>
        <begin position="26"/>
        <end position="276"/>
    </location>
</feature>
<accession>A0A7M5X3P5</accession>
<name>A0A7M5X3P5_9CNID</name>
<keyword evidence="5" id="KW-1185">Reference proteome</keyword>
<dbReference type="InterPro" id="IPR052169">
    <property type="entry name" value="CW_Biosynth-Accessory"/>
</dbReference>
<dbReference type="Pfam" id="PF09587">
    <property type="entry name" value="PGA_cap"/>
    <property type="match status" value="1"/>
</dbReference>
<dbReference type="Proteomes" id="UP000594262">
    <property type="component" value="Unplaced"/>
</dbReference>
<dbReference type="PANTHER" id="PTHR33393:SF11">
    <property type="entry name" value="POLYGLUTAMINE SYNTHESIS ACCESSORY PROTEIN RV0574C-RELATED"/>
    <property type="match status" value="1"/>
</dbReference>
<feature type="chain" id="PRO_5029715393" description="Capsule synthesis protein CapA domain-containing protein" evidence="2">
    <location>
        <begin position="21"/>
        <end position="384"/>
    </location>
</feature>
<dbReference type="InterPro" id="IPR029052">
    <property type="entry name" value="Metallo-depent_PP-like"/>
</dbReference>
<dbReference type="AlphaFoldDB" id="A0A7M5X3P5"/>
<protein>
    <recommendedName>
        <fullName evidence="3">Capsule synthesis protein CapA domain-containing protein</fullName>
    </recommendedName>
</protein>
<evidence type="ECO:0000259" key="3">
    <source>
        <dbReference type="SMART" id="SM00854"/>
    </source>
</evidence>
<evidence type="ECO:0000256" key="2">
    <source>
        <dbReference type="SAM" id="SignalP"/>
    </source>
</evidence>
<keyword evidence="2" id="KW-0732">Signal</keyword>
<dbReference type="InterPro" id="IPR019079">
    <property type="entry name" value="Capsule_synth_CapA"/>
</dbReference>
<sequence>MWCCLIFPWTFLLCFDYVLSKSKSLELIFGGDVTFYGPIDYHFQNGDCSYERPFQNVKEVFAEGDFTMVNLETTLGNIEELKDNTTVKKLIRFTSDPQALESLRKAGVSTVTVANNHLLDFGERGVNNTLNEIRKYGIKPSGYSIGKNIYEYQEPIIFEKNGIRVCVLSYCNNREGCKRLRKGKTTGPAIFNTRRAMKEIDYVRKKLKPNALIVYLHQGKEYAIVSGKQEGLKEKFEEIATQADVVVESHTHVTSGHFYHNKTLFTGQLGNLLFPLHHPTVRRFNPMSDDGKNISDSTLKKIDDSWYMAQKNFKNPSARSKLVKLHFGKNGLVSRKTKYMYTCNEVDSNRCLYVKPSSKKWTVICSREDKDCEGVTNCNFIDCQ</sequence>
<dbReference type="Gene3D" id="3.60.21.10">
    <property type="match status" value="1"/>
</dbReference>
<dbReference type="SMART" id="SM00854">
    <property type="entry name" value="PGA_cap"/>
    <property type="match status" value="1"/>
</dbReference>
<dbReference type="EnsemblMetazoa" id="CLYHEMT016950.1">
    <property type="protein sequence ID" value="CLYHEMP016950.1"/>
    <property type="gene ID" value="CLYHEMG016950"/>
</dbReference>
<dbReference type="PANTHER" id="PTHR33393">
    <property type="entry name" value="POLYGLUTAMINE SYNTHESIS ACCESSORY PROTEIN RV0574C-RELATED"/>
    <property type="match status" value="1"/>
</dbReference>
<evidence type="ECO:0000313" key="5">
    <source>
        <dbReference type="Proteomes" id="UP000594262"/>
    </source>
</evidence>
<reference evidence="4" key="1">
    <citation type="submission" date="2021-01" db="UniProtKB">
        <authorList>
            <consortium name="EnsemblMetazoa"/>
        </authorList>
    </citation>
    <scope>IDENTIFICATION</scope>
</reference>
<evidence type="ECO:0000313" key="4">
    <source>
        <dbReference type="EnsemblMetazoa" id="CLYHEMP016950.1"/>
    </source>
</evidence>
<dbReference type="CDD" id="cd07381">
    <property type="entry name" value="MPP_CapA"/>
    <property type="match status" value="1"/>
</dbReference>